<dbReference type="InterPro" id="IPR015421">
    <property type="entry name" value="PyrdxlP-dep_Trfase_major"/>
</dbReference>
<comment type="cofactor">
    <cofactor evidence="1">
        <name>pyridoxal 5'-phosphate</name>
        <dbReference type="ChEBI" id="CHEBI:597326"/>
    </cofactor>
</comment>
<reference evidence="7 8" key="1">
    <citation type="submission" date="2024-03" db="EMBL/GenBank/DDBJ databases">
        <title>Two novel Raoultella species associated with bleeding cankers of broadleaf hosts, Raoultella scottia sp. nov. and Raoultella lignicola sp. nov.</title>
        <authorList>
            <person name="Brady C.L."/>
        </authorList>
    </citation>
    <scope>NUCLEOTIDE SEQUENCE [LARGE SCALE GENOMIC DNA]</scope>
    <source>
        <strain evidence="7 8">BAC 10a-01-01</strain>
    </source>
</reference>
<dbReference type="Pfam" id="PF00202">
    <property type="entry name" value="Aminotran_3"/>
    <property type="match status" value="1"/>
</dbReference>
<dbReference type="InterPro" id="IPR049704">
    <property type="entry name" value="Aminotrans_3_PPA_site"/>
</dbReference>
<dbReference type="RefSeq" id="WP_331835569.1">
    <property type="nucleotide sequence ID" value="NZ_JARXNH020000057.1"/>
</dbReference>
<name>A0ABU8ZAS7_9ENTR</name>
<dbReference type="InterPro" id="IPR004632">
    <property type="entry name" value="4NH2But_aminotransferase_bac"/>
</dbReference>
<accession>A0ABU8ZAS7</accession>
<dbReference type="CDD" id="cd00610">
    <property type="entry name" value="OAT_like"/>
    <property type="match status" value="1"/>
</dbReference>
<dbReference type="InterPro" id="IPR005814">
    <property type="entry name" value="Aminotrans_3"/>
</dbReference>
<proteinExistence type="inferred from homology"/>
<dbReference type="PROSITE" id="PS00600">
    <property type="entry name" value="AA_TRANSFER_CLASS_3"/>
    <property type="match status" value="1"/>
</dbReference>
<dbReference type="InterPro" id="IPR015422">
    <property type="entry name" value="PyrdxlP-dep_Trfase_small"/>
</dbReference>
<dbReference type="SUPFAM" id="SSF53383">
    <property type="entry name" value="PLP-dependent transferases"/>
    <property type="match status" value="1"/>
</dbReference>
<dbReference type="InterPro" id="IPR050103">
    <property type="entry name" value="Class-III_PLP-dep_AT"/>
</dbReference>
<keyword evidence="3" id="KW-0032">Aminotransferase</keyword>
<evidence type="ECO:0000256" key="2">
    <source>
        <dbReference type="ARBA" id="ARBA00008954"/>
    </source>
</evidence>
<evidence type="ECO:0000256" key="4">
    <source>
        <dbReference type="ARBA" id="ARBA00022679"/>
    </source>
</evidence>
<sequence length="421" mass="44618">MSNSEFHQRRLSATPRGVGVMCNFFAQSAQNATLTDVEGRDYIDFAAGIAVLNTGHRHPELVAAVQQQLQLFTHTAYQIVPYESYVALAEKLNELAPVRGPAKTAFFSTGAEAVENAIKIARAHTGRPGVIAFGGGFHGRTYMTMALTGKVAPYKLGFGPFPGSVYHVPYPSALHGITTQDAMTAIERLFKADIEAKQVAAIIFEPVQGEGGFNVAPKELVAAVRRLCDEHGIVMIADEVQSGFARTGKLFAMDHYADKPDLMTMAKSLAGGMPLSGVVGNAQIMDAPAPGGLGGTYAGNPLAVAAAHAVLNIIDKEALCARAQSLGERLISTLEEAKAWCPGLAEVRGVGSMIAAEFVDPASGEPSAALAQEIQRRALEQGLLLLTCGQYGNVIRFLYPLTIPDAQFAGALAILQKVTRP</sequence>
<dbReference type="Gene3D" id="3.40.640.10">
    <property type="entry name" value="Type I PLP-dependent aspartate aminotransferase-like (Major domain)"/>
    <property type="match status" value="1"/>
</dbReference>
<dbReference type="NCBIfam" id="NF005272">
    <property type="entry name" value="PRK06777.1"/>
    <property type="match status" value="1"/>
</dbReference>
<evidence type="ECO:0000256" key="6">
    <source>
        <dbReference type="RuleBase" id="RU003560"/>
    </source>
</evidence>
<dbReference type="NCBIfam" id="NF007308">
    <property type="entry name" value="PRK09792.1"/>
    <property type="match status" value="1"/>
</dbReference>
<evidence type="ECO:0000256" key="3">
    <source>
        <dbReference type="ARBA" id="ARBA00022576"/>
    </source>
</evidence>
<keyword evidence="8" id="KW-1185">Reference proteome</keyword>
<dbReference type="PIRSF" id="PIRSF000521">
    <property type="entry name" value="Transaminase_4ab_Lys_Orn"/>
    <property type="match status" value="1"/>
</dbReference>
<keyword evidence="5 6" id="KW-0663">Pyridoxal phosphate</keyword>
<dbReference type="InterPro" id="IPR015424">
    <property type="entry name" value="PyrdxlP-dep_Trfase"/>
</dbReference>
<dbReference type="Proteomes" id="UP001334005">
    <property type="component" value="Unassembled WGS sequence"/>
</dbReference>
<dbReference type="EMBL" id="JARXNH020000057">
    <property type="protein sequence ID" value="MEK0250553.1"/>
    <property type="molecule type" value="Genomic_DNA"/>
</dbReference>
<evidence type="ECO:0000256" key="1">
    <source>
        <dbReference type="ARBA" id="ARBA00001933"/>
    </source>
</evidence>
<evidence type="ECO:0000313" key="7">
    <source>
        <dbReference type="EMBL" id="MEK0250553.1"/>
    </source>
</evidence>
<dbReference type="Gene3D" id="3.90.1150.10">
    <property type="entry name" value="Aspartate Aminotransferase, domain 1"/>
    <property type="match status" value="1"/>
</dbReference>
<organism evidence="7 8">
    <name type="scientific">Raoultella scottii</name>
    <dbReference type="NCBI Taxonomy" id="3040937"/>
    <lineage>
        <taxon>Bacteria</taxon>
        <taxon>Pseudomonadati</taxon>
        <taxon>Pseudomonadota</taxon>
        <taxon>Gammaproteobacteria</taxon>
        <taxon>Enterobacterales</taxon>
        <taxon>Enterobacteriaceae</taxon>
        <taxon>Klebsiella/Raoultella group</taxon>
        <taxon>Raoultella</taxon>
    </lineage>
</organism>
<evidence type="ECO:0000256" key="5">
    <source>
        <dbReference type="ARBA" id="ARBA00022898"/>
    </source>
</evidence>
<evidence type="ECO:0000313" key="8">
    <source>
        <dbReference type="Proteomes" id="UP001334005"/>
    </source>
</evidence>
<gene>
    <name evidence="7" type="primary">puuE</name>
    <name evidence="7" type="ORF">QFI66_020955</name>
</gene>
<comment type="similarity">
    <text evidence="2 6">Belongs to the class-III pyridoxal-phosphate-dependent aminotransferase family.</text>
</comment>
<comment type="caution">
    <text evidence="7">The sequence shown here is derived from an EMBL/GenBank/DDBJ whole genome shotgun (WGS) entry which is preliminary data.</text>
</comment>
<dbReference type="NCBIfam" id="TIGR00700">
    <property type="entry name" value="GABAtrnsam"/>
    <property type="match status" value="1"/>
</dbReference>
<dbReference type="PANTHER" id="PTHR11986">
    <property type="entry name" value="AMINOTRANSFERASE CLASS III"/>
    <property type="match status" value="1"/>
</dbReference>
<keyword evidence="4" id="KW-0808">Transferase</keyword>
<protein>
    <submittedName>
        <fullName evidence="7">4-aminobutyrate transaminase</fullName>
    </submittedName>
</protein>